<dbReference type="Gene3D" id="3.40.140.10">
    <property type="entry name" value="Cytidine Deaminase, domain 2"/>
    <property type="match status" value="1"/>
</dbReference>
<keyword evidence="4" id="KW-0862">Zinc</keyword>
<name>A0ABW3U4Q8_9GAMM</name>
<dbReference type="PANTHER" id="PTHR34858:SF1">
    <property type="entry name" value="CYSO-CYSTEINE PEPTIDASE"/>
    <property type="match status" value="1"/>
</dbReference>
<dbReference type="InterPro" id="IPR051929">
    <property type="entry name" value="VirAsm_ModProt"/>
</dbReference>
<keyword evidence="1" id="KW-0645">Protease</keyword>
<dbReference type="RefSeq" id="WP_230437851.1">
    <property type="nucleotide sequence ID" value="NZ_CP087715.1"/>
</dbReference>
<feature type="domain" description="MPN" evidence="6">
    <location>
        <begin position="2"/>
        <end position="124"/>
    </location>
</feature>
<gene>
    <name evidence="7" type="ORF">ACFQ2X_02220</name>
</gene>
<evidence type="ECO:0000313" key="7">
    <source>
        <dbReference type="EMBL" id="MFD1215402.1"/>
    </source>
</evidence>
<evidence type="ECO:0000313" key="8">
    <source>
        <dbReference type="Proteomes" id="UP001597264"/>
    </source>
</evidence>
<accession>A0ABW3U4Q8</accession>
<evidence type="ECO:0000256" key="2">
    <source>
        <dbReference type="ARBA" id="ARBA00022723"/>
    </source>
</evidence>
<dbReference type="InterPro" id="IPR000555">
    <property type="entry name" value="JAMM/MPN+_dom"/>
</dbReference>
<dbReference type="CDD" id="cd08070">
    <property type="entry name" value="MPN_like"/>
    <property type="match status" value="1"/>
</dbReference>
<dbReference type="EMBL" id="JBHTLR010000004">
    <property type="protein sequence ID" value="MFD1215402.1"/>
    <property type="molecule type" value="Genomic_DNA"/>
</dbReference>
<dbReference type="SMART" id="SM00232">
    <property type="entry name" value="JAB_MPN"/>
    <property type="match status" value="1"/>
</dbReference>
<dbReference type="SUPFAM" id="SSF102712">
    <property type="entry name" value="JAB1/MPN domain"/>
    <property type="match status" value="1"/>
</dbReference>
<comment type="caution">
    <text evidence="7">The sequence shown here is derived from an EMBL/GenBank/DDBJ whole genome shotgun (WGS) entry which is preliminary data.</text>
</comment>
<dbReference type="PROSITE" id="PS50249">
    <property type="entry name" value="MPN"/>
    <property type="match status" value="1"/>
</dbReference>
<dbReference type="InterPro" id="IPR028090">
    <property type="entry name" value="JAB_dom_prok"/>
</dbReference>
<evidence type="ECO:0000256" key="4">
    <source>
        <dbReference type="ARBA" id="ARBA00022833"/>
    </source>
</evidence>
<proteinExistence type="predicted"/>
<dbReference type="PANTHER" id="PTHR34858">
    <property type="entry name" value="CYSO-CYSTEINE PEPTIDASE"/>
    <property type="match status" value="1"/>
</dbReference>
<keyword evidence="2" id="KW-0479">Metal-binding</keyword>
<sequence>MLKIQESHVQAILEHAYREHPLEACGIIAAGRDGSQHRLIQMDNAARSETFFQFDPRQQLRVWQEMEDREETPLAFYHSHTHSRAFPSREDIQHAWDPQVHYLLVSTATQSRGEVRSYRIINGRVSEEATRVLSDR</sequence>
<protein>
    <submittedName>
        <fullName evidence="7">Mov34/MPN/PAD-1 family protein</fullName>
    </submittedName>
</protein>
<evidence type="ECO:0000259" key="6">
    <source>
        <dbReference type="PROSITE" id="PS50249"/>
    </source>
</evidence>
<evidence type="ECO:0000256" key="5">
    <source>
        <dbReference type="ARBA" id="ARBA00023049"/>
    </source>
</evidence>
<dbReference type="Pfam" id="PF14464">
    <property type="entry name" value="Prok-JAB"/>
    <property type="match status" value="1"/>
</dbReference>
<dbReference type="InterPro" id="IPR037518">
    <property type="entry name" value="MPN"/>
</dbReference>
<evidence type="ECO:0000256" key="1">
    <source>
        <dbReference type="ARBA" id="ARBA00022670"/>
    </source>
</evidence>
<reference evidence="8" key="1">
    <citation type="journal article" date="2019" name="Int. J. Syst. Evol. Microbiol.">
        <title>The Global Catalogue of Microorganisms (GCM) 10K type strain sequencing project: providing services to taxonomists for standard genome sequencing and annotation.</title>
        <authorList>
            <consortium name="The Broad Institute Genomics Platform"/>
            <consortium name="The Broad Institute Genome Sequencing Center for Infectious Disease"/>
            <person name="Wu L."/>
            <person name="Ma J."/>
        </authorList>
    </citation>
    <scope>NUCLEOTIDE SEQUENCE [LARGE SCALE GENOMIC DNA]</scope>
    <source>
        <strain evidence="8">CCUG 54356</strain>
    </source>
</reference>
<keyword evidence="3" id="KW-0378">Hydrolase</keyword>
<dbReference type="Proteomes" id="UP001597264">
    <property type="component" value="Unassembled WGS sequence"/>
</dbReference>
<evidence type="ECO:0000256" key="3">
    <source>
        <dbReference type="ARBA" id="ARBA00022801"/>
    </source>
</evidence>
<keyword evidence="8" id="KW-1185">Reference proteome</keyword>
<organism evidence="7 8">
    <name type="scientific">Microbulbifer celer</name>
    <dbReference type="NCBI Taxonomy" id="435905"/>
    <lineage>
        <taxon>Bacteria</taxon>
        <taxon>Pseudomonadati</taxon>
        <taxon>Pseudomonadota</taxon>
        <taxon>Gammaproteobacteria</taxon>
        <taxon>Cellvibrionales</taxon>
        <taxon>Microbulbiferaceae</taxon>
        <taxon>Microbulbifer</taxon>
    </lineage>
</organism>
<keyword evidence="5" id="KW-0482">Metalloprotease</keyword>